<keyword evidence="3" id="KW-1185">Reference proteome</keyword>
<gene>
    <name evidence="2" type="ORF">PQG45_03840</name>
</gene>
<dbReference type="PANTHER" id="PTHR42899:SF1">
    <property type="entry name" value="SPERMATOGENESIS-ASSOCIATED PROTEIN 20"/>
    <property type="match status" value="1"/>
</dbReference>
<reference evidence="2 3" key="1">
    <citation type="submission" date="2023-09" db="EMBL/GenBank/DDBJ databases">
        <title>Aquirufa genomes.</title>
        <authorList>
            <person name="Pitt A."/>
        </authorList>
    </citation>
    <scope>NUCLEOTIDE SEQUENCE [LARGE SCALE GENOMIC DNA]</scope>
    <source>
        <strain evidence="2 3">LEOWEIH-7C</strain>
    </source>
</reference>
<dbReference type="InterPro" id="IPR004879">
    <property type="entry name" value="Ssp411-like_TRX"/>
</dbReference>
<sequence>MNHLQNQVSPYLLQHKNNPVEWYPWGELALNKAINEDKPIILSIGYAACHWCHVMEHESFENLEVAELMNANFVCIKVDREERPDIDLIYMDALHAMGLQGGWPLNVFLMPDQKPFYGGTYFPKANWMQLLNSIHNAFKEHKSELQKSADGFAANLHDTNLGLYPLNLEELSPIIPRSMELISKGLDPVFGGTHKSPKFPIPSLSLLLESIPDKLRNLGHVGELADLQLTKMALGGIFDQLGGGFSRYSVDSEWFCPHFEKMLYDNAQLIRVYALAYQRSHNALYREVLLQSIDFLNTELKGDNGLYYTALDADSEGVEGLFYVWTFDELNHLLPYAKHQAFYDAYSISKHGNWEHGYNILFKKEVYLNATFEKEFEVLKIARNQRVRPATDTKQLLSWNALLAVGLLDAANVLEDDAILQDALRLVTHISQVLTDSKTNLFFHQATFANQPIMAFLDDLAAWGLALMKSYQVTGSSSYLAKAEQLFLYITIHHSNQQVFYNFHSSLNDQLIAPKFELVDSVCPSSNSMLCEFLMWLGFFNNDPAKTILAKDMLAAVLEQAQANPIYFANWLRIYSEWMENPRAIVKYNPQSTSKDQLKELNALCVPVENQSYRFMVCIGDRCLAPCDDINSLKAQLDAI</sequence>
<dbReference type="PIRSF" id="PIRSF006402">
    <property type="entry name" value="UCP006402_thioredoxin"/>
    <property type="match status" value="1"/>
</dbReference>
<organism evidence="2 3">
    <name type="scientific">Aquirufa regiilacus</name>
    <dbReference type="NCBI Taxonomy" id="3024868"/>
    <lineage>
        <taxon>Bacteria</taxon>
        <taxon>Pseudomonadati</taxon>
        <taxon>Bacteroidota</taxon>
        <taxon>Cytophagia</taxon>
        <taxon>Cytophagales</taxon>
        <taxon>Flectobacillaceae</taxon>
        <taxon>Aquirufa</taxon>
    </lineage>
</organism>
<proteinExistence type="predicted"/>
<evidence type="ECO:0000313" key="3">
    <source>
        <dbReference type="Proteomes" id="UP001249959"/>
    </source>
</evidence>
<feature type="domain" description="Spermatogenesis-associated protein 20-like TRX" evidence="1">
    <location>
        <begin position="2"/>
        <end position="156"/>
    </location>
</feature>
<dbReference type="CDD" id="cd02955">
    <property type="entry name" value="SSP411"/>
    <property type="match status" value="1"/>
</dbReference>
<dbReference type="Gene3D" id="3.40.30.10">
    <property type="entry name" value="Glutaredoxin"/>
    <property type="match status" value="1"/>
</dbReference>
<dbReference type="InterPro" id="IPR008928">
    <property type="entry name" value="6-hairpin_glycosidase_sf"/>
</dbReference>
<dbReference type="Pfam" id="PF03190">
    <property type="entry name" value="Thioredox_DsbH"/>
    <property type="match status" value="1"/>
</dbReference>
<dbReference type="Gene3D" id="1.50.10.20">
    <property type="match status" value="1"/>
</dbReference>
<dbReference type="EMBL" id="JAVNWW010000001">
    <property type="protein sequence ID" value="MDU0808166.1"/>
    <property type="molecule type" value="Genomic_DNA"/>
</dbReference>
<dbReference type="PANTHER" id="PTHR42899">
    <property type="entry name" value="SPERMATOGENESIS-ASSOCIATED PROTEIN 20"/>
    <property type="match status" value="1"/>
</dbReference>
<protein>
    <submittedName>
        <fullName evidence="2">Thioredoxin domain-containing protein</fullName>
    </submittedName>
</protein>
<dbReference type="InterPro" id="IPR024705">
    <property type="entry name" value="Ssp411"/>
</dbReference>
<dbReference type="SUPFAM" id="SSF52833">
    <property type="entry name" value="Thioredoxin-like"/>
    <property type="match status" value="1"/>
</dbReference>
<dbReference type="Proteomes" id="UP001249959">
    <property type="component" value="Unassembled WGS sequence"/>
</dbReference>
<evidence type="ECO:0000313" key="2">
    <source>
        <dbReference type="EMBL" id="MDU0808166.1"/>
    </source>
</evidence>
<evidence type="ECO:0000259" key="1">
    <source>
        <dbReference type="Pfam" id="PF03190"/>
    </source>
</evidence>
<name>A0ABU3TQL7_9BACT</name>
<dbReference type="RefSeq" id="WP_316070327.1">
    <property type="nucleotide sequence ID" value="NZ_JAVNWW010000001.1"/>
</dbReference>
<accession>A0ABU3TQL7</accession>
<dbReference type="InterPro" id="IPR036249">
    <property type="entry name" value="Thioredoxin-like_sf"/>
</dbReference>
<dbReference type="SUPFAM" id="SSF48208">
    <property type="entry name" value="Six-hairpin glycosidases"/>
    <property type="match status" value="1"/>
</dbReference>
<comment type="caution">
    <text evidence="2">The sequence shown here is derived from an EMBL/GenBank/DDBJ whole genome shotgun (WGS) entry which is preliminary data.</text>
</comment>